<evidence type="ECO:0000256" key="2">
    <source>
        <dbReference type="ARBA" id="ARBA00022516"/>
    </source>
</evidence>
<keyword evidence="5 7" id="KW-0443">Lipid metabolism</keyword>
<organism evidence="9 10">
    <name type="scientific">Lacticaseibacillus thailandensis DSM 22698 = JCM 13996</name>
    <dbReference type="NCBI Taxonomy" id="1423810"/>
    <lineage>
        <taxon>Bacteria</taxon>
        <taxon>Bacillati</taxon>
        <taxon>Bacillota</taxon>
        <taxon>Bacilli</taxon>
        <taxon>Lactobacillales</taxon>
        <taxon>Lactobacillaceae</taxon>
        <taxon>Lacticaseibacillus</taxon>
    </lineage>
</organism>
<comment type="pathway">
    <text evidence="7">Lipid metabolism; fatty acid biosynthesis.</text>
</comment>
<evidence type="ECO:0000256" key="1">
    <source>
        <dbReference type="ARBA" id="ARBA00022450"/>
    </source>
</evidence>
<dbReference type="RefSeq" id="WP_054749261.1">
    <property type="nucleotide sequence ID" value="NZ_AYZK01000001.1"/>
</dbReference>
<evidence type="ECO:0000256" key="6">
    <source>
        <dbReference type="ARBA" id="ARBA00023160"/>
    </source>
</evidence>
<dbReference type="EMBL" id="AYZK01000001">
    <property type="protein sequence ID" value="KRM87892.1"/>
    <property type="molecule type" value="Genomic_DNA"/>
</dbReference>
<evidence type="ECO:0000313" key="9">
    <source>
        <dbReference type="EMBL" id="KRM87892.1"/>
    </source>
</evidence>
<name>A0A0R2CD25_9LACO</name>
<gene>
    <name evidence="7" type="primary">acpP</name>
    <name evidence="9" type="ORF">FD19_GL000170</name>
</gene>
<dbReference type="Gene3D" id="1.10.1200.10">
    <property type="entry name" value="ACP-like"/>
    <property type="match status" value="1"/>
</dbReference>
<dbReference type="PANTHER" id="PTHR20863">
    <property type="entry name" value="ACYL CARRIER PROTEIN"/>
    <property type="match status" value="1"/>
</dbReference>
<evidence type="ECO:0000256" key="3">
    <source>
        <dbReference type="ARBA" id="ARBA00022553"/>
    </source>
</evidence>
<feature type="domain" description="Carrier" evidence="8">
    <location>
        <begin position="1"/>
        <end position="77"/>
    </location>
</feature>
<keyword evidence="1 7" id="KW-0596">Phosphopantetheine</keyword>
<dbReference type="PATRIC" id="fig|1423810.4.peg.174"/>
<keyword evidence="6 7" id="KW-0275">Fatty acid biosynthesis</keyword>
<dbReference type="InterPro" id="IPR009081">
    <property type="entry name" value="PP-bd_ACP"/>
</dbReference>
<dbReference type="UniPathway" id="UPA00094"/>
<protein>
    <recommendedName>
        <fullName evidence="7">Acyl carrier protein</fullName>
        <shortName evidence="7">ACP</shortName>
    </recommendedName>
</protein>
<evidence type="ECO:0000259" key="8">
    <source>
        <dbReference type="PROSITE" id="PS50075"/>
    </source>
</evidence>
<evidence type="ECO:0000256" key="4">
    <source>
        <dbReference type="ARBA" id="ARBA00022832"/>
    </source>
</evidence>
<dbReference type="InterPro" id="IPR003231">
    <property type="entry name" value="ACP"/>
</dbReference>
<comment type="subcellular location">
    <subcellularLocation>
        <location evidence="7">Cytoplasm</location>
    </subcellularLocation>
</comment>
<comment type="similarity">
    <text evidence="7">Belongs to the acyl carrier protein (ACP) family.</text>
</comment>
<dbReference type="PANTHER" id="PTHR20863:SF76">
    <property type="entry name" value="CARRIER DOMAIN-CONTAINING PROTEIN"/>
    <property type="match status" value="1"/>
</dbReference>
<dbReference type="PROSITE" id="PS50075">
    <property type="entry name" value="CARRIER"/>
    <property type="match status" value="1"/>
</dbReference>
<dbReference type="Proteomes" id="UP000051789">
    <property type="component" value="Unassembled WGS sequence"/>
</dbReference>
<dbReference type="SUPFAM" id="SSF47336">
    <property type="entry name" value="ACP-like"/>
    <property type="match status" value="1"/>
</dbReference>
<dbReference type="STRING" id="1423810.FD19_GL000170"/>
<sequence length="83" mass="9195">MTKDAIITKIMDMVQADGVAADKQVTPTMSFKNDLNLDSLDIFELVNEIEDEFDIEIEADESIDTIDALAAYVQTKLPDQAEA</sequence>
<comment type="PTM">
    <text evidence="7">4'-phosphopantetheine is transferred from CoA to a specific serine of apo-ACP by AcpS. This modification is essential for activity because fatty acids are bound in thioester linkage to the sulfhydryl of the prosthetic group.</text>
</comment>
<keyword evidence="3 7" id="KW-0597">Phosphoprotein</keyword>
<dbReference type="Pfam" id="PF00550">
    <property type="entry name" value="PP-binding"/>
    <property type="match status" value="1"/>
</dbReference>
<feature type="modified residue" description="O-(pantetheine 4'-phosphoryl)serine" evidence="7">
    <location>
        <position position="39"/>
    </location>
</feature>
<comment type="function">
    <text evidence="7">Carrier of the growing fatty acid chain in fatty acid biosynthesis.</text>
</comment>
<dbReference type="GO" id="GO:0000035">
    <property type="term" value="F:acyl binding"/>
    <property type="evidence" value="ECO:0007669"/>
    <property type="project" value="TreeGrafter"/>
</dbReference>
<dbReference type="GO" id="GO:0009245">
    <property type="term" value="P:lipid A biosynthetic process"/>
    <property type="evidence" value="ECO:0007669"/>
    <property type="project" value="TreeGrafter"/>
</dbReference>
<dbReference type="HAMAP" id="MF_01217">
    <property type="entry name" value="Acyl_carrier"/>
    <property type="match status" value="1"/>
</dbReference>
<dbReference type="GO" id="GO:0005829">
    <property type="term" value="C:cytosol"/>
    <property type="evidence" value="ECO:0007669"/>
    <property type="project" value="TreeGrafter"/>
</dbReference>
<dbReference type="OrthoDB" id="9804551at2"/>
<dbReference type="GO" id="GO:0000036">
    <property type="term" value="F:acyl carrier activity"/>
    <property type="evidence" value="ECO:0007669"/>
    <property type="project" value="UniProtKB-UniRule"/>
</dbReference>
<dbReference type="AlphaFoldDB" id="A0A0R2CD25"/>
<accession>A0A0R2CD25</accession>
<reference evidence="9 10" key="1">
    <citation type="journal article" date="2015" name="Genome Announc.">
        <title>Expanding the biotechnology potential of lactobacilli through comparative genomics of 213 strains and associated genera.</title>
        <authorList>
            <person name="Sun Z."/>
            <person name="Harris H.M."/>
            <person name="McCann A."/>
            <person name="Guo C."/>
            <person name="Argimon S."/>
            <person name="Zhang W."/>
            <person name="Yang X."/>
            <person name="Jeffery I.B."/>
            <person name="Cooney J.C."/>
            <person name="Kagawa T.F."/>
            <person name="Liu W."/>
            <person name="Song Y."/>
            <person name="Salvetti E."/>
            <person name="Wrobel A."/>
            <person name="Rasinkangas P."/>
            <person name="Parkhill J."/>
            <person name="Rea M.C."/>
            <person name="O'Sullivan O."/>
            <person name="Ritari J."/>
            <person name="Douillard F.P."/>
            <person name="Paul Ross R."/>
            <person name="Yang R."/>
            <person name="Briner A.E."/>
            <person name="Felis G.E."/>
            <person name="de Vos W.M."/>
            <person name="Barrangou R."/>
            <person name="Klaenhammer T.R."/>
            <person name="Caufield P.W."/>
            <person name="Cui Y."/>
            <person name="Zhang H."/>
            <person name="O'Toole P.W."/>
        </authorList>
    </citation>
    <scope>NUCLEOTIDE SEQUENCE [LARGE SCALE GENOMIC DNA]</scope>
    <source>
        <strain evidence="9 10">DSM 22698</strain>
    </source>
</reference>
<proteinExistence type="inferred from homology"/>
<dbReference type="GO" id="GO:0016020">
    <property type="term" value="C:membrane"/>
    <property type="evidence" value="ECO:0007669"/>
    <property type="project" value="GOC"/>
</dbReference>
<dbReference type="InterPro" id="IPR036736">
    <property type="entry name" value="ACP-like_sf"/>
</dbReference>
<keyword evidence="10" id="KW-1185">Reference proteome</keyword>
<evidence type="ECO:0000256" key="7">
    <source>
        <dbReference type="HAMAP-Rule" id="MF_01217"/>
    </source>
</evidence>
<keyword evidence="7" id="KW-0963">Cytoplasm</keyword>
<comment type="caution">
    <text evidence="9">The sequence shown here is derived from an EMBL/GenBank/DDBJ whole genome shotgun (WGS) entry which is preliminary data.</text>
</comment>
<evidence type="ECO:0000256" key="5">
    <source>
        <dbReference type="ARBA" id="ARBA00023098"/>
    </source>
</evidence>
<keyword evidence="4 7" id="KW-0276">Fatty acid metabolism</keyword>
<evidence type="ECO:0000313" key="10">
    <source>
        <dbReference type="Proteomes" id="UP000051789"/>
    </source>
</evidence>
<keyword evidence="2 7" id="KW-0444">Lipid biosynthesis</keyword>
<dbReference type="NCBIfam" id="NF002150">
    <property type="entry name" value="PRK00982.1-4"/>
    <property type="match status" value="1"/>
</dbReference>